<dbReference type="AlphaFoldDB" id="A0AAW8TK93"/>
<dbReference type="EMBL" id="JARPYT010000036">
    <property type="protein sequence ID" value="MDT2638443.1"/>
    <property type="molecule type" value="Genomic_DNA"/>
</dbReference>
<feature type="coiled-coil region" evidence="1">
    <location>
        <begin position="30"/>
        <end position="57"/>
    </location>
</feature>
<accession>A0AAW8TK93</accession>
<dbReference type="EMBL" id="JARPYR010000030">
    <property type="protein sequence ID" value="MDT2597718.1"/>
    <property type="molecule type" value="Genomic_DNA"/>
</dbReference>
<dbReference type="Proteomes" id="UP001245561">
    <property type="component" value="Unassembled WGS sequence"/>
</dbReference>
<evidence type="ECO:0000313" key="4">
    <source>
        <dbReference type="Proteomes" id="UP001245561"/>
    </source>
</evidence>
<gene>
    <name evidence="3" type="ORF">P7D36_13240</name>
    <name evidence="2" type="ORF">P7D39_11985</name>
</gene>
<organism evidence="3 4">
    <name type="scientific">Enterococcus dongliensis</name>
    <dbReference type="NCBI Taxonomy" id="2559925"/>
    <lineage>
        <taxon>Bacteria</taxon>
        <taxon>Bacillati</taxon>
        <taxon>Bacillota</taxon>
        <taxon>Bacilli</taxon>
        <taxon>Lactobacillales</taxon>
        <taxon>Enterococcaceae</taxon>
        <taxon>Enterococcus</taxon>
    </lineage>
</organism>
<evidence type="ECO:0000256" key="1">
    <source>
        <dbReference type="SAM" id="Coils"/>
    </source>
</evidence>
<evidence type="ECO:0000313" key="5">
    <source>
        <dbReference type="Proteomes" id="UP001256547"/>
    </source>
</evidence>
<dbReference type="Pfam" id="PF11666">
    <property type="entry name" value="DUF2933"/>
    <property type="match status" value="1"/>
</dbReference>
<dbReference type="Proteomes" id="UP001256547">
    <property type="component" value="Unassembled WGS sequence"/>
</dbReference>
<comment type="caution">
    <text evidence="3">The sequence shown here is derived from an EMBL/GenBank/DDBJ whole genome shotgun (WGS) entry which is preliminary data.</text>
</comment>
<dbReference type="InterPro" id="IPR021682">
    <property type="entry name" value="DUF2933"/>
</dbReference>
<keyword evidence="1" id="KW-0175">Coiled coil</keyword>
<name>A0AAW8TK93_9ENTE</name>
<sequence length="59" mass="6899">MQWLLFLLCPIMMIIMMRGMHSGHQNENDNPVMKKELEDLKAQNEILGNELSDLKSKLK</sequence>
<reference evidence="3 5" key="1">
    <citation type="submission" date="2023-03" db="EMBL/GenBank/DDBJ databases">
        <authorList>
            <person name="Shen W."/>
            <person name="Cai J."/>
        </authorList>
    </citation>
    <scope>NUCLEOTIDE SEQUENCE</scope>
    <source>
        <strain evidence="3">P55-2</strain>
        <strain evidence="2 5">P72-2</strain>
    </source>
</reference>
<proteinExistence type="predicted"/>
<keyword evidence="5" id="KW-1185">Reference proteome</keyword>
<protein>
    <submittedName>
        <fullName evidence="3">DUF2933 domain-containing protein</fullName>
    </submittedName>
</protein>
<evidence type="ECO:0000313" key="2">
    <source>
        <dbReference type="EMBL" id="MDT2597718.1"/>
    </source>
</evidence>
<dbReference type="RefSeq" id="WP_227150477.1">
    <property type="nucleotide sequence ID" value="NZ_JARPYR010000030.1"/>
</dbReference>
<evidence type="ECO:0000313" key="3">
    <source>
        <dbReference type="EMBL" id="MDT2638443.1"/>
    </source>
</evidence>